<keyword evidence="5" id="KW-0119">Carbohydrate metabolism</keyword>
<evidence type="ECO:0000256" key="1">
    <source>
        <dbReference type="ARBA" id="ARBA00001946"/>
    </source>
</evidence>
<dbReference type="InterPro" id="IPR011330">
    <property type="entry name" value="Glyco_hydro/deAcase_b/a-brl"/>
</dbReference>
<accession>A0A4Y6UAU5</accession>
<dbReference type="KEGG" id="swf:E3E12_05285"/>
<dbReference type="GO" id="GO:0005975">
    <property type="term" value="P:carbohydrate metabolic process"/>
    <property type="evidence" value="ECO:0007669"/>
    <property type="project" value="InterPro"/>
</dbReference>
<dbReference type="PANTHER" id="PTHR31609">
    <property type="entry name" value="YDJC DEACETYLASE FAMILY MEMBER"/>
    <property type="match status" value="1"/>
</dbReference>
<dbReference type="GO" id="GO:0019213">
    <property type="term" value="F:deacetylase activity"/>
    <property type="evidence" value="ECO:0007669"/>
    <property type="project" value="TreeGrafter"/>
</dbReference>
<dbReference type="OrthoDB" id="9774177at2"/>
<evidence type="ECO:0000256" key="3">
    <source>
        <dbReference type="ARBA" id="ARBA00022801"/>
    </source>
</evidence>
<evidence type="ECO:0000313" key="6">
    <source>
        <dbReference type="EMBL" id="QDH13698.1"/>
    </source>
</evidence>
<dbReference type="AlphaFoldDB" id="A0A4Y6UAU5"/>
<dbReference type="EMBL" id="CP038231">
    <property type="protein sequence ID" value="QDH13698.1"/>
    <property type="molecule type" value="Genomic_DNA"/>
</dbReference>
<keyword evidence="7" id="KW-1185">Reference proteome</keyword>
<reference evidence="6 7" key="1">
    <citation type="submission" date="2019-03" db="EMBL/GenBank/DDBJ databases">
        <title>The complete genome sequence of Swingsia_sp. F3b2 LMG30590(T).</title>
        <authorList>
            <person name="Chua K.-O."/>
            <person name="Chan K.-G."/>
            <person name="See-Too W.-S."/>
        </authorList>
    </citation>
    <scope>NUCLEOTIDE SEQUENCE [LARGE SCALE GENOMIC DNA]</scope>
    <source>
        <strain evidence="6 7">F3b2</strain>
    </source>
</reference>
<gene>
    <name evidence="6" type="ORF">E3E12_05285</name>
</gene>
<dbReference type="Pfam" id="PF04794">
    <property type="entry name" value="YdjC"/>
    <property type="match status" value="1"/>
</dbReference>
<dbReference type="RefSeq" id="WP_141443406.1">
    <property type="nucleotide sequence ID" value="NZ_CP038231.1"/>
</dbReference>
<evidence type="ECO:0000256" key="2">
    <source>
        <dbReference type="ARBA" id="ARBA00022723"/>
    </source>
</evidence>
<dbReference type="Proteomes" id="UP000318709">
    <property type="component" value="Chromosome"/>
</dbReference>
<protein>
    <submittedName>
        <fullName evidence="6">ChbG/HpnK family deacetylase</fullName>
    </submittedName>
</protein>
<comment type="cofactor">
    <cofactor evidence="1">
        <name>Mg(2+)</name>
        <dbReference type="ChEBI" id="CHEBI:18420"/>
    </cofactor>
</comment>
<sequence length="281" mass="31255">MAASRSVPARKRAIITADDFGMSVEINEAIEEAYRKGLLSTASLMVAGRAADDAVRRAKRLEGLRVGLHLVVIEGESMEHAPALTDSQGWLGSDQLGLGVKYFFSPPHRRALEREILSQFQAFARTGLALDHANAHKHMHLHPTVGRYMIAHGRNFGLRNVRVPYEPTEVLGLRATRGEKTLALWTRLLRQQIRQAGMRTTDYCFGLRWSGAMTPERLESLLANLPDGSSEIYFHPGTGHNSHMHSLMPTYRHEEEFAALLAPTCRQAALKSGVELVSWPA</sequence>
<name>A0A4Y6UAU5_9PROT</name>
<dbReference type="InterPro" id="IPR017836">
    <property type="entry name" value="Hopanoid_biosynth-assoc_HpnK"/>
</dbReference>
<keyword evidence="3" id="KW-0378">Hydrolase</keyword>
<evidence type="ECO:0000256" key="5">
    <source>
        <dbReference type="ARBA" id="ARBA00023277"/>
    </source>
</evidence>
<dbReference type="GO" id="GO:0016787">
    <property type="term" value="F:hydrolase activity"/>
    <property type="evidence" value="ECO:0007669"/>
    <property type="project" value="UniProtKB-KW"/>
</dbReference>
<evidence type="ECO:0000256" key="4">
    <source>
        <dbReference type="ARBA" id="ARBA00022842"/>
    </source>
</evidence>
<dbReference type="InterPro" id="IPR006879">
    <property type="entry name" value="YdjC-like"/>
</dbReference>
<dbReference type="PANTHER" id="PTHR31609:SF1">
    <property type="entry name" value="CARBOHYDRATE DEACETYLASE"/>
    <property type="match status" value="1"/>
</dbReference>
<evidence type="ECO:0000313" key="7">
    <source>
        <dbReference type="Proteomes" id="UP000318709"/>
    </source>
</evidence>
<dbReference type="Gene3D" id="3.20.20.370">
    <property type="entry name" value="Glycoside hydrolase/deacetylase"/>
    <property type="match status" value="1"/>
</dbReference>
<dbReference type="GO" id="GO:0046872">
    <property type="term" value="F:metal ion binding"/>
    <property type="evidence" value="ECO:0007669"/>
    <property type="project" value="UniProtKB-KW"/>
</dbReference>
<proteinExistence type="predicted"/>
<keyword evidence="4" id="KW-0460">Magnesium</keyword>
<keyword evidence="2" id="KW-0479">Metal-binding</keyword>
<dbReference type="NCBIfam" id="TIGR03473">
    <property type="entry name" value="HpnK"/>
    <property type="match status" value="1"/>
</dbReference>
<dbReference type="SUPFAM" id="SSF88713">
    <property type="entry name" value="Glycoside hydrolase/deacetylase"/>
    <property type="match status" value="1"/>
</dbReference>
<organism evidence="6 7">
    <name type="scientific">Formicincola oecophyllae</name>
    <dbReference type="NCBI Taxonomy" id="2558361"/>
    <lineage>
        <taxon>Bacteria</taxon>
        <taxon>Pseudomonadati</taxon>
        <taxon>Pseudomonadota</taxon>
        <taxon>Alphaproteobacteria</taxon>
        <taxon>Acetobacterales</taxon>
        <taxon>Acetobacteraceae</taxon>
        <taxon>Formicincola</taxon>
    </lineage>
</organism>